<keyword evidence="3" id="KW-1185">Reference proteome</keyword>
<organism evidence="2 3">
    <name type="scientific">Papaver atlanticum</name>
    <dbReference type="NCBI Taxonomy" id="357466"/>
    <lineage>
        <taxon>Eukaryota</taxon>
        <taxon>Viridiplantae</taxon>
        <taxon>Streptophyta</taxon>
        <taxon>Embryophyta</taxon>
        <taxon>Tracheophyta</taxon>
        <taxon>Spermatophyta</taxon>
        <taxon>Magnoliopsida</taxon>
        <taxon>Ranunculales</taxon>
        <taxon>Papaveraceae</taxon>
        <taxon>Papaveroideae</taxon>
        <taxon>Papaver</taxon>
    </lineage>
</organism>
<gene>
    <name evidence="2" type="ORF">MKW98_024540</name>
</gene>
<name>A0AAD4RVK9_9MAGN</name>
<dbReference type="PANTHER" id="PTHR37244:SF1">
    <property type="entry name" value="NADP-SPECIFIC GLUTAMATE DEHYDROGENASE"/>
    <property type="match status" value="1"/>
</dbReference>
<proteinExistence type="predicted"/>
<dbReference type="EMBL" id="JAJJMB010017954">
    <property type="protein sequence ID" value="KAI3833541.1"/>
    <property type="molecule type" value="Genomic_DNA"/>
</dbReference>
<accession>A0AAD4RVK9</accession>
<evidence type="ECO:0000313" key="2">
    <source>
        <dbReference type="EMBL" id="KAI3833541.1"/>
    </source>
</evidence>
<reference evidence="2" key="1">
    <citation type="submission" date="2022-04" db="EMBL/GenBank/DDBJ databases">
        <title>A functionally conserved STORR gene fusion in Papaver species that diverged 16.8 million years ago.</title>
        <authorList>
            <person name="Catania T."/>
        </authorList>
    </citation>
    <scope>NUCLEOTIDE SEQUENCE</scope>
    <source>
        <strain evidence="2">S-188037</strain>
    </source>
</reference>
<dbReference type="PANTHER" id="PTHR37244">
    <property type="entry name" value="NADP-SPECIFIC GLUTAMATE DEHYDROGENASE"/>
    <property type="match status" value="1"/>
</dbReference>
<dbReference type="AlphaFoldDB" id="A0AAD4RVK9"/>
<protein>
    <submittedName>
        <fullName evidence="2">Uncharacterized protein</fullName>
    </submittedName>
</protein>
<keyword evidence="1" id="KW-0472">Membrane</keyword>
<comment type="caution">
    <text evidence="2">The sequence shown here is derived from an EMBL/GenBank/DDBJ whole genome shotgun (WGS) entry which is preliminary data.</text>
</comment>
<evidence type="ECO:0000256" key="1">
    <source>
        <dbReference type="SAM" id="Phobius"/>
    </source>
</evidence>
<feature type="transmembrane region" description="Helical" evidence="1">
    <location>
        <begin position="287"/>
        <end position="307"/>
    </location>
</feature>
<sequence>MEVENYPTRDHHPHHLSHLNIHHHHKIISSSSTRDLTFEIKVTYMRIISLSITNIMKKTNSTSSSSSSSMNLVFLPRDLHTILQINGIKVNPGEKISRPLNKHRSDSLMSELMYVNTDRIKFKGFSLPFEIVLQHQDASSSSSSILVSGSLRRKVSGMKDDCMWVMECKESSHDSKLTSGSGGSVDVYFAGRTLGKPLLLNGLVELKKSHKGVDFLEDEYEDGGGELGLLDTSKEKEGEKAIQEYVDAHKYNNNKHHDHQNHYGEEEKFVVEEEEEEVSWFNQGVRVGIGLGMGMCLGVGVGLGLVVKTYKKTSGTFTKFLFRG</sequence>
<keyword evidence="1" id="KW-0812">Transmembrane</keyword>
<evidence type="ECO:0000313" key="3">
    <source>
        <dbReference type="Proteomes" id="UP001202328"/>
    </source>
</evidence>
<keyword evidence="1" id="KW-1133">Transmembrane helix</keyword>
<dbReference type="Proteomes" id="UP001202328">
    <property type="component" value="Unassembled WGS sequence"/>
</dbReference>